<dbReference type="AlphaFoldDB" id="A0ABD3M4B3"/>
<name>A0ABD3M4B3_9STRA</name>
<keyword evidence="2" id="KW-1133">Transmembrane helix</keyword>
<evidence type="ECO:0000313" key="3">
    <source>
        <dbReference type="EMBL" id="KAL3758824.1"/>
    </source>
</evidence>
<dbReference type="InterPro" id="IPR008559">
    <property type="entry name" value="TMCO1"/>
</dbReference>
<evidence type="ECO:0000313" key="4">
    <source>
        <dbReference type="Proteomes" id="UP001530293"/>
    </source>
</evidence>
<keyword evidence="2" id="KW-0472">Membrane</keyword>
<feature type="region of interest" description="Disordered" evidence="1">
    <location>
        <begin position="55"/>
        <end position="74"/>
    </location>
</feature>
<dbReference type="EMBL" id="JALLBG020000219">
    <property type="protein sequence ID" value="KAL3758824.1"/>
    <property type="molecule type" value="Genomic_DNA"/>
</dbReference>
<protein>
    <recommendedName>
        <fullName evidence="5">Calcium load-activated calcium channel</fullName>
    </recommendedName>
</protein>
<proteinExistence type="predicted"/>
<gene>
    <name evidence="3" type="ORF">ACHAWU_007941</name>
</gene>
<feature type="transmembrane region" description="Helical" evidence="2">
    <location>
        <begin position="6"/>
        <end position="23"/>
    </location>
</feature>
<evidence type="ECO:0000256" key="2">
    <source>
        <dbReference type="SAM" id="Phobius"/>
    </source>
</evidence>
<comment type="caution">
    <text evidence="3">The sequence shown here is derived from an EMBL/GenBank/DDBJ whole genome shotgun (WGS) entry which is preliminary data.</text>
</comment>
<reference evidence="3 4" key="1">
    <citation type="submission" date="2024-10" db="EMBL/GenBank/DDBJ databases">
        <title>Updated reference genomes for cyclostephanoid diatoms.</title>
        <authorList>
            <person name="Roberts W.R."/>
            <person name="Alverson A.J."/>
        </authorList>
    </citation>
    <scope>NUCLEOTIDE SEQUENCE [LARGE SCALE GENOMIC DNA]</scope>
    <source>
        <strain evidence="3 4">AJA232-27</strain>
    </source>
</reference>
<dbReference type="PANTHER" id="PTHR20917">
    <property type="entry name" value="PNAS-RELATED"/>
    <property type="match status" value="1"/>
</dbReference>
<keyword evidence="2" id="KW-0812">Transmembrane</keyword>
<sequence length="248" mass="27288">MTISAISNIALAIGFTELLACIISRKFIFQSKSYTRAVADYEKAKARRDKTVASLAVKHPSQQPKSQKNADRDRKKLEWENKEVSSLAAEIAKRHTQAGVCQSVAFLILYRILAVEYAGNIVALLPFQPFKLLQRMTFRGFTNMTVSEVQSLWMEQSHGGPDATIPGDMGPVHPHVSSASQACSLAFIYFLCSFSIKAIVQKAFGTKPPPGADDYVGSVIDAPQGQKMLQNFGLNAEEVKDARKVLGY</sequence>
<dbReference type="Proteomes" id="UP001530293">
    <property type="component" value="Unassembled WGS sequence"/>
</dbReference>
<accession>A0ABD3M4B3</accession>
<evidence type="ECO:0000256" key="1">
    <source>
        <dbReference type="SAM" id="MobiDB-lite"/>
    </source>
</evidence>
<evidence type="ECO:0008006" key="5">
    <source>
        <dbReference type="Google" id="ProtNLM"/>
    </source>
</evidence>
<organism evidence="3 4">
    <name type="scientific">Discostella pseudostelligera</name>
    <dbReference type="NCBI Taxonomy" id="259834"/>
    <lineage>
        <taxon>Eukaryota</taxon>
        <taxon>Sar</taxon>
        <taxon>Stramenopiles</taxon>
        <taxon>Ochrophyta</taxon>
        <taxon>Bacillariophyta</taxon>
        <taxon>Coscinodiscophyceae</taxon>
        <taxon>Thalassiosirophycidae</taxon>
        <taxon>Stephanodiscales</taxon>
        <taxon>Stephanodiscaceae</taxon>
        <taxon>Discostella</taxon>
    </lineage>
</organism>
<keyword evidence="4" id="KW-1185">Reference proteome</keyword>
<dbReference type="PANTHER" id="PTHR20917:SF0">
    <property type="entry name" value="CALCIUM LOAD-ACTIVATED CALCIUM CHANNEL"/>
    <property type="match status" value="1"/>
</dbReference>
<feature type="transmembrane region" description="Helical" evidence="2">
    <location>
        <begin position="104"/>
        <end position="127"/>
    </location>
</feature>